<name>A0A1Y1ZW52_9PLEO</name>
<keyword evidence="1" id="KW-0732">Signal</keyword>
<dbReference type="STRING" id="1231657.A0A1Y1ZW52"/>
<dbReference type="EMBL" id="MCFA01000032">
    <property type="protein sequence ID" value="ORY14499.1"/>
    <property type="molecule type" value="Genomic_DNA"/>
</dbReference>
<evidence type="ECO:0000313" key="3">
    <source>
        <dbReference type="Proteomes" id="UP000193144"/>
    </source>
</evidence>
<keyword evidence="3" id="KW-1185">Reference proteome</keyword>
<evidence type="ECO:0000256" key="1">
    <source>
        <dbReference type="SAM" id="SignalP"/>
    </source>
</evidence>
<evidence type="ECO:0000313" key="2">
    <source>
        <dbReference type="EMBL" id="ORY14499.1"/>
    </source>
</evidence>
<reference evidence="2 3" key="1">
    <citation type="submission" date="2016-07" db="EMBL/GenBank/DDBJ databases">
        <title>Pervasive Adenine N6-methylation of Active Genes in Fungi.</title>
        <authorList>
            <consortium name="DOE Joint Genome Institute"/>
            <person name="Mondo S.J."/>
            <person name="Dannebaum R.O."/>
            <person name="Kuo R.C."/>
            <person name="Labutti K."/>
            <person name="Haridas S."/>
            <person name="Kuo A."/>
            <person name="Salamov A."/>
            <person name="Ahrendt S.R."/>
            <person name="Lipzen A."/>
            <person name="Sullivan W."/>
            <person name="Andreopoulos W.B."/>
            <person name="Clum A."/>
            <person name="Lindquist E."/>
            <person name="Daum C."/>
            <person name="Ramamoorthy G.K."/>
            <person name="Gryganskyi A."/>
            <person name="Culley D."/>
            <person name="Magnuson J.K."/>
            <person name="James T.Y."/>
            <person name="O'Malley M.A."/>
            <person name="Stajich J.E."/>
            <person name="Spatafora J.W."/>
            <person name="Visel A."/>
            <person name="Grigoriev I.V."/>
        </authorList>
    </citation>
    <scope>NUCLEOTIDE SEQUENCE [LARGE SCALE GENOMIC DNA]</scope>
    <source>
        <strain evidence="2 3">CBS 115471</strain>
    </source>
</reference>
<feature type="signal peptide" evidence="1">
    <location>
        <begin position="1"/>
        <end position="20"/>
    </location>
</feature>
<dbReference type="OrthoDB" id="10264449at2759"/>
<organism evidence="2 3">
    <name type="scientific">Clohesyomyces aquaticus</name>
    <dbReference type="NCBI Taxonomy" id="1231657"/>
    <lineage>
        <taxon>Eukaryota</taxon>
        <taxon>Fungi</taxon>
        <taxon>Dikarya</taxon>
        <taxon>Ascomycota</taxon>
        <taxon>Pezizomycotina</taxon>
        <taxon>Dothideomycetes</taxon>
        <taxon>Pleosporomycetidae</taxon>
        <taxon>Pleosporales</taxon>
        <taxon>Lindgomycetaceae</taxon>
        <taxon>Clohesyomyces</taxon>
    </lineage>
</organism>
<evidence type="ECO:0008006" key="4">
    <source>
        <dbReference type="Google" id="ProtNLM"/>
    </source>
</evidence>
<comment type="caution">
    <text evidence="2">The sequence shown here is derived from an EMBL/GenBank/DDBJ whole genome shotgun (WGS) entry which is preliminary data.</text>
</comment>
<accession>A0A1Y1ZW52</accession>
<sequence length="113" mass="12429">MRFSTILFPLLGLLSIPALARRPPTNQTTPPYPNKLRIAQIFAPLTQSSLSGFLVHVAPDVDWALMGTHLLAEQYYNRTIFAIDALAQLANVLDRSHLISMTLTNIVGGGDEE</sequence>
<gene>
    <name evidence="2" type="ORF">BCR34DRAFT_599054</name>
</gene>
<dbReference type="Proteomes" id="UP000193144">
    <property type="component" value="Unassembled WGS sequence"/>
</dbReference>
<proteinExistence type="predicted"/>
<feature type="chain" id="PRO_5012350025" description="FAS1 domain-containing protein" evidence="1">
    <location>
        <begin position="21"/>
        <end position="113"/>
    </location>
</feature>
<protein>
    <recommendedName>
        <fullName evidence="4">FAS1 domain-containing protein</fullName>
    </recommendedName>
</protein>
<dbReference type="AlphaFoldDB" id="A0A1Y1ZW52"/>